<keyword evidence="9" id="KW-1015">Disulfide bond</keyword>
<dbReference type="PRINTS" id="PR00457">
    <property type="entry name" value="ANPEROXIDASE"/>
</dbReference>
<keyword evidence="6 11" id="KW-0732">Signal</keyword>
<evidence type="ECO:0008006" key="14">
    <source>
        <dbReference type="Google" id="ProtNLM"/>
    </source>
</evidence>
<dbReference type="GO" id="GO:0004601">
    <property type="term" value="F:peroxidase activity"/>
    <property type="evidence" value="ECO:0007669"/>
    <property type="project" value="UniProtKB-KW"/>
</dbReference>
<dbReference type="InterPro" id="IPR010255">
    <property type="entry name" value="Haem_peroxidase_sf"/>
</dbReference>
<dbReference type="FunFam" id="1.10.640.10:FF:000003">
    <property type="entry name" value="chorion peroxidase"/>
    <property type="match status" value="1"/>
</dbReference>
<evidence type="ECO:0000313" key="12">
    <source>
        <dbReference type="EMBL" id="CAG9809434.1"/>
    </source>
</evidence>
<dbReference type="InterPro" id="IPR037120">
    <property type="entry name" value="Haem_peroxidase_sf_animal"/>
</dbReference>
<protein>
    <recommendedName>
        <fullName evidence="14">Peroxidase</fullName>
    </recommendedName>
</protein>
<feature type="chain" id="PRO_5040111436" description="Peroxidase" evidence="11">
    <location>
        <begin position="21"/>
        <end position="606"/>
    </location>
</feature>
<dbReference type="Pfam" id="PF03098">
    <property type="entry name" value="An_peroxidase"/>
    <property type="match status" value="1"/>
</dbReference>
<dbReference type="EMBL" id="OU895879">
    <property type="protein sequence ID" value="CAG9809434.1"/>
    <property type="molecule type" value="Genomic_DNA"/>
</dbReference>
<keyword evidence="4 10" id="KW-0349">Heme</keyword>
<evidence type="ECO:0000256" key="11">
    <source>
        <dbReference type="SAM" id="SignalP"/>
    </source>
</evidence>
<dbReference type="GO" id="GO:0022412">
    <property type="term" value="P:cellular process involved in reproduction in multicellular organism"/>
    <property type="evidence" value="ECO:0007669"/>
    <property type="project" value="UniProtKB-ARBA"/>
</dbReference>
<dbReference type="SUPFAM" id="SSF48113">
    <property type="entry name" value="Heme-dependent peroxidases"/>
    <property type="match status" value="1"/>
</dbReference>
<keyword evidence="8 10" id="KW-0408">Iron</keyword>
<evidence type="ECO:0000256" key="7">
    <source>
        <dbReference type="ARBA" id="ARBA00023002"/>
    </source>
</evidence>
<evidence type="ECO:0000256" key="3">
    <source>
        <dbReference type="ARBA" id="ARBA00022559"/>
    </source>
</evidence>
<dbReference type="GO" id="GO:0046872">
    <property type="term" value="F:metal ion binding"/>
    <property type="evidence" value="ECO:0007669"/>
    <property type="project" value="UniProtKB-KW"/>
</dbReference>
<dbReference type="GO" id="GO:0006979">
    <property type="term" value="P:response to oxidative stress"/>
    <property type="evidence" value="ECO:0007669"/>
    <property type="project" value="InterPro"/>
</dbReference>
<dbReference type="GO" id="GO:0020037">
    <property type="term" value="F:heme binding"/>
    <property type="evidence" value="ECO:0007669"/>
    <property type="project" value="InterPro"/>
</dbReference>
<dbReference type="GO" id="GO:0005576">
    <property type="term" value="C:extracellular region"/>
    <property type="evidence" value="ECO:0007669"/>
    <property type="project" value="UniProtKB-SubCell"/>
</dbReference>
<name>A0A9N9S550_9DIPT</name>
<evidence type="ECO:0000313" key="13">
    <source>
        <dbReference type="Proteomes" id="UP001153620"/>
    </source>
</evidence>
<evidence type="ECO:0000256" key="8">
    <source>
        <dbReference type="ARBA" id="ARBA00023004"/>
    </source>
</evidence>
<evidence type="ECO:0000256" key="9">
    <source>
        <dbReference type="ARBA" id="ARBA00023157"/>
    </source>
</evidence>
<dbReference type="Proteomes" id="UP001153620">
    <property type="component" value="Chromosome 3"/>
</dbReference>
<reference evidence="12" key="1">
    <citation type="submission" date="2022-01" db="EMBL/GenBank/DDBJ databases">
        <authorList>
            <person name="King R."/>
        </authorList>
    </citation>
    <scope>NUCLEOTIDE SEQUENCE</scope>
</reference>
<sequence>MKKFLVLFIFIAVWSQQSLADQRKEYCDSVSRPIKCPGTSKYRQISGRCNNLQNPYFGAANTRLIRFMKHRYADGVSAPPKSVTGADLPSARLISLEVFNDTDIPNDKYSQAFMQFVQLVAHDISNVLKVRKQRGCCRSDGQLVSNPDSSCFYIPVPENDEIHKGMKCLDFMRSTTDDDMKCGNNPKGPVEQINSATASMDLSHVYGVNREQLSRQRLFRNGQLAMETRSNSTWPLHEPNTRSVCFSRNSRETCYMSGDSRINMVPTLSILQILFVREHNRIALELLKINPQWSDEILFQEARRINIAQFQNIAYYGWFYSIVGEENMKSLGFFYQPTGSEYANDYDETVNPSIYNEFSGGVFRLLHTTIDGHLRKVSESGSFEGIIRMSDFYHRPRIIEENGNYDSLMRGLLSQPAEFYDNSYDPEIRSYLFKFQREYGSDLKALDIQRGRDHGLASYNDLRSFCDLPRATKWEDLADHIELADIENLKKVYAHVDDVELNVGSSLEKPFGSGITIGITYVCLLKIQVSAFRTADRYWFETSNPTVRFTPNQLAEIRKSSFSRIVCDNTQSIFSVPKNPFFVSSDENTFIKCSDVPRVDLSLFKE</sequence>
<evidence type="ECO:0000256" key="1">
    <source>
        <dbReference type="ARBA" id="ARBA00004613"/>
    </source>
</evidence>
<reference evidence="12" key="2">
    <citation type="submission" date="2022-10" db="EMBL/GenBank/DDBJ databases">
        <authorList>
            <consortium name="ENA_rothamsted_submissions"/>
            <consortium name="culmorum"/>
            <person name="King R."/>
        </authorList>
    </citation>
    <scope>NUCLEOTIDE SEQUENCE</scope>
</reference>
<evidence type="ECO:0000256" key="2">
    <source>
        <dbReference type="ARBA" id="ARBA00022525"/>
    </source>
</evidence>
<evidence type="ECO:0000256" key="10">
    <source>
        <dbReference type="PIRSR" id="PIRSR619791-2"/>
    </source>
</evidence>
<comment type="subcellular location">
    <subcellularLocation>
        <location evidence="1">Secreted</location>
    </subcellularLocation>
</comment>
<accession>A0A9N9S550</accession>
<evidence type="ECO:0000256" key="4">
    <source>
        <dbReference type="ARBA" id="ARBA00022617"/>
    </source>
</evidence>
<evidence type="ECO:0000256" key="5">
    <source>
        <dbReference type="ARBA" id="ARBA00022723"/>
    </source>
</evidence>
<dbReference type="InterPro" id="IPR019791">
    <property type="entry name" value="Haem_peroxidase_animal"/>
</dbReference>
<dbReference type="PANTHER" id="PTHR11475:SF86">
    <property type="entry name" value="PEROXIDASE"/>
    <property type="match status" value="1"/>
</dbReference>
<dbReference type="PROSITE" id="PS50292">
    <property type="entry name" value="PEROXIDASE_3"/>
    <property type="match status" value="1"/>
</dbReference>
<feature type="binding site" description="axial binding residue" evidence="10">
    <location>
        <position position="367"/>
    </location>
    <ligand>
        <name>heme b</name>
        <dbReference type="ChEBI" id="CHEBI:60344"/>
    </ligand>
    <ligandPart>
        <name>Fe</name>
        <dbReference type="ChEBI" id="CHEBI:18248"/>
    </ligandPart>
</feature>
<evidence type="ECO:0000256" key="6">
    <source>
        <dbReference type="ARBA" id="ARBA00022729"/>
    </source>
</evidence>
<dbReference type="Gene3D" id="1.10.640.10">
    <property type="entry name" value="Haem peroxidase domain superfamily, animal type"/>
    <property type="match status" value="1"/>
</dbReference>
<dbReference type="AlphaFoldDB" id="A0A9N9S550"/>
<dbReference type="CDD" id="cd09823">
    <property type="entry name" value="peroxinectin_like"/>
    <property type="match status" value="1"/>
</dbReference>
<dbReference type="OrthoDB" id="823504at2759"/>
<feature type="signal peptide" evidence="11">
    <location>
        <begin position="1"/>
        <end position="20"/>
    </location>
</feature>
<keyword evidence="2" id="KW-0964">Secreted</keyword>
<keyword evidence="13" id="KW-1185">Reference proteome</keyword>
<organism evidence="12 13">
    <name type="scientific">Chironomus riparius</name>
    <dbReference type="NCBI Taxonomy" id="315576"/>
    <lineage>
        <taxon>Eukaryota</taxon>
        <taxon>Metazoa</taxon>
        <taxon>Ecdysozoa</taxon>
        <taxon>Arthropoda</taxon>
        <taxon>Hexapoda</taxon>
        <taxon>Insecta</taxon>
        <taxon>Pterygota</taxon>
        <taxon>Neoptera</taxon>
        <taxon>Endopterygota</taxon>
        <taxon>Diptera</taxon>
        <taxon>Nematocera</taxon>
        <taxon>Chironomoidea</taxon>
        <taxon>Chironomidae</taxon>
        <taxon>Chironominae</taxon>
        <taxon>Chironomus</taxon>
    </lineage>
</organism>
<keyword evidence="3" id="KW-0575">Peroxidase</keyword>
<keyword evidence="5 10" id="KW-0479">Metal-binding</keyword>
<dbReference type="PANTHER" id="PTHR11475">
    <property type="entry name" value="OXIDASE/PEROXIDASE"/>
    <property type="match status" value="1"/>
</dbReference>
<gene>
    <name evidence="12" type="ORF">CHIRRI_LOCUS12258</name>
</gene>
<keyword evidence="7" id="KW-0560">Oxidoreductase</keyword>
<proteinExistence type="predicted"/>